<evidence type="ECO:0000256" key="6">
    <source>
        <dbReference type="ARBA" id="ARBA00022723"/>
    </source>
</evidence>
<name>A0AAD7L2Y1_QUISA</name>
<dbReference type="PRINTS" id="PR00468">
    <property type="entry name" value="PLTLPOXGNASE"/>
</dbReference>
<sequence length="792" mass="89428">MSNHLQLNQPNSTKKISLLPKPFVHDTNQTTSLNFQNKPETSQVFSSTTRLSVKTEPIQKPATEVITTPRTPTLKVKSTVFALESDSSILSITNLGDELKELLSNPLTLELVSAELDPKIGLEKPTIKASANQIDEDGDDVKFEAEFKVPPSFGDVGAIYVEYKNNLEIYLKEIVLEGLPSGPVHITCNSWVQPADKSPKRVFFTNKSYLPSQTPSALKKLSLLVYEAMAKENVRSMIESMIMMSTMILETLIRVLISKDLFLVVKNIHILGVAGLKGKILRKIHCRKKEVDIDELFKQGVNLALIKDKGLAAILPAVVRTVNDVKEEILCFDVPKTVERDSFFWFKDKEFARQTLAGINLSSIQLVTEWPLKSKLDPKIYGPAESAITKELIEKEIKGYFTIDEAIVQKKLFVLDYHDLLLPYVSKPLAIELTRPKIDDKPQWKQVFTPSWNSTGEWLWRLAKAHVLAHDSGHHQLISHWLRTHCATEPYVIATNRQLSVIHPIYRLLDPHFRFTVEINAFARESLINANGIIESTFSPGKYSMELSSVAYDKLWRFDTQGLPNDLVSRGMAVEDPSAAHGVKLTIQDYPFANDGLLVWDAIKTWVTDYVNYYYPDPALVESDQELQQWWTEIRTVASGHHAAVNFGQYDFAAYFPSRPTIARTNIPTEDQTEEEWQEFLQKPGQALLNCFPTQLQATKVMIVLSVLSDHSPDEQYIGKHMETPWSDNPVIKAAFEKFSGKLNEVERIIDARNTDENLHNRNGAGIVPYELLKPTSKAGVTARGVPYSISI</sequence>
<dbReference type="GO" id="GO:0031408">
    <property type="term" value="P:oxylipin biosynthetic process"/>
    <property type="evidence" value="ECO:0007669"/>
    <property type="project" value="UniProtKB-UniRule"/>
</dbReference>
<dbReference type="PROSITE" id="PS50095">
    <property type="entry name" value="PLAT"/>
    <property type="match status" value="1"/>
</dbReference>
<comment type="subcellular location">
    <subcellularLocation>
        <location evidence="2">Cytoplasm</location>
    </subcellularLocation>
</comment>
<feature type="domain" description="PLAT" evidence="18">
    <location>
        <begin position="87"/>
        <end position="206"/>
    </location>
</feature>
<evidence type="ECO:0000256" key="4">
    <source>
        <dbReference type="ARBA" id="ARBA00022490"/>
    </source>
</evidence>
<dbReference type="PANTHER" id="PTHR11771">
    <property type="entry name" value="LIPOXYGENASE"/>
    <property type="match status" value="1"/>
</dbReference>
<keyword evidence="10 15" id="KW-0560">Oxidoreductase</keyword>
<dbReference type="PRINTS" id="PR00087">
    <property type="entry name" value="LIPOXYGENASE"/>
</dbReference>
<evidence type="ECO:0000256" key="3">
    <source>
        <dbReference type="ARBA" id="ARBA00009419"/>
    </source>
</evidence>
<evidence type="ECO:0000256" key="15">
    <source>
        <dbReference type="RuleBase" id="RU003974"/>
    </source>
</evidence>
<dbReference type="SMART" id="SM00308">
    <property type="entry name" value="LH2"/>
    <property type="match status" value="1"/>
</dbReference>
<evidence type="ECO:0000256" key="5">
    <source>
        <dbReference type="ARBA" id="ARBA00022516"/>
    </source>
</evidence>
<dbReference type="PROSITE" id="PS00711">
    <property type="entry name" value="LIPOXYGENASE_1"/>
    <property type="match status" value="1"/>
</dbReference>
<organism evidence="20 21">
    <name type="scientific">Quillaja saponaria</name>
    <name type="common">Soap bark tree</name>
    <dbReference type="NCBI Taxonomy" id="32244"/>
    <lineage>
        <taxon>Eukaryota</taxon>
        <taxon>Viridiplantae</taxon>
        <taxon>Streptophyta</taxon>
        <taxon>Embryophyta</taxon>
        <taxon>Tracheophyta</taxon>
        <taxon>Spermatophyta</taxon>
        <taxon>Magnoliopsida</taxon>
        <taxon>eudicotyledons</taxon>
        <taxon>Gunneridae</taxon>
        <taxon>Pentapetalae</taxon>
        <taxon>rosids</taxon>
        <taxon>fabids</taxon>
        <taxon>Fabales</taxon>
        <taxon>Quillajaceae</taxon>
        <taxon>Quillaja</taxon>
    </lineage>
</organism>
<dbReference type="PROSITE" id="PS51393">
    <property type="entry name" value="LIPOXYGENASE_3"/>
    <property type="match status" value="1"/>
</dbReference>
<feature type="domain" description="Lipoxygenase" evidence="19">
    <location>
        <begin position="208"/>
        <end position="792"/>
    </location>
</feature>
<keyword evidence="21" id="KW-1185">Reference proteome</keyword>
<dbReference type="GO" id="GO:0046872">
    <property type="term" value="F:metal ion binding"/>
    <property type="evidence" value="ECO:0007669"/>
    <property type="project" value="UniProtKB-UniRule"/>
</dbReference>
<dbReference type="EC" id="1.13.11.-" evidence="16"/>
<keyword evidence="12" id="KW-0443">Lipid metabolism</keyword>
<evidence type="ECO:0000313" key="21">
    <source>
        <dbReference type="Proteomes" id="UP001163823"/>
    </source>
</evidence>
<evidence type="ECO:0000256" key="2">
    <source>
        <dbReference type="ARBA" id="ARBA00004496"/>
    </source>
</evidence>
<accession>A0AAD7L2Y1</accession>
<dbReference type="GO" id="GO:0034440">
    <property type="term" value="P:lipid oxidation"/>
    <property type="evidence" value="ECO:0007669"/>
    <property type="project" value="InterPro"/>
</dbReference>
<evidence type="ECO:0000256" key="9">
    <source>
        <dbReference type="ARBA" id="ARBA00022964"/>
    </source>
</evidence>
<dbReference type="GO" id="GO:0005737">
    <property type="term" value="C:cytoplasm"/>
    <property type="evidence" value="ECO:0007669"/>
    <property type="project" value="UniProtKB-SubCell"/>
</dbReference>
<evidence type="ECO:0000256" key="1">
    <source>
        <dbReference type="ARBA" id="ARBA00001962"/>
    </source>
</evidence>
<evidence type="ECO:0000256" key="8">
    <source>
        <dbReference type="ARBA" id="ARBA00022832"/>
    </source>
</evidence>
<keyword evidence="6 15" id="KW-0479">Metal-binding</keyword>
<keyword evidence="7 16" id="KW-0925">Oxylipin biosynthesis</keyword>
<keyword evidence="8" id="KW-0276">Fatty acid metabolism</keyword>
<evidence type="ECO:0000256" key="14">
    <source>
        <dbReference type="PROSITE-ProRule" id="PRU00152"/>
    </source>
</evidence>
<evidence type="ECO:0000256" key="11">
    <source>
        <dbReference type="ARBA" id="ARBA00023004"/>
    </source>
</evidence>
<evidence type="ECO:0000256" key="12">
    <source>
        <dbReference type="ARBA" id="ARBA00023098"/>
    </source>
</evidence>
<comment type="caution">
    <text evidence="20">The sequence shown here is derived from an EMBL/GenBank/DDBJ whole genome shotgun (WGS) entry which is preliminary data.</text>
</comment>
<dbReference type="Gene3D" id="3.10.450.60">
    <property type="match status" value="2"/>
</dbReference>
<dbReference type="InterPro" id="IPR020833">
    <property type="entry name" value="LipOase_Fe_BS"/>
</dbReference>
<dbReference type="KEGG" id="qsa:O6P43_026733"/>
<dbReference type="GO" id="GO:0016702">
    <property type="term" value="F:oxidoreductase activity, acting on single donors with incorporation of molecular oxygen, incorporation of two atoms of oxygen"/>
    <property type="evidence" value="ECO:0007669"/>
    <property type="project" value="InterPro"/>
</dbReference>
<feature type="region of interest" description="Disordered" evidence="17">
    <location>
        <begin position="29"/>
        <end position="52"/>
    </location>
</feature>
<keyword evidence="11 15" id="KW-0408">Iron</keyword>
<proteinExistence type="inferred from homology"/>
<dbReference type="Pfam" id="PF00305">
    <property type="entry name" value="Lipoxygenase"/>
    <property type="match status" value="1"/>
</dbReference>
<dbReference type="InterPro" id="IPR027433">
    <property type="entry name" value="Lipoxygenase_dom_3"/>
</dbReference>
<protein>
    <recommendedName>
        <fullName evidence="16">Lipoxygenase</fullName>
        <ecNumber evidence="16">1.13.11.-</ecNumber>
    </recommendedName>
</protein>
<gene>
    <name evidence="20" type="ORF">O6P43_026733</name>
</gene>
<comment type="pathway">
    <text evidence="16">Lipid metabolism; oxylipin biosynthesis.</text>
</comment>
<evidence type="ECO:0000256" key="13">
    <source>
        <dbReference type="ARBA" id="ARBA00023160"/>
    </source>
</evidence>
<dbReference type="InterPro" id="IPR036226">
    <property type="entry name" value="LipOase_C_sf"/>
</dbReference>
<comment type="cofactor">
    <cofactor evidence="1 15">
        <name>Fe cation</name>
        <dbReference type="ChEBI" id="CHEBI:24875"/>
    </cofactor>
</comment>
<keyword evidence="5 16" id="KW-0444">Lipid biosynthesis</keyword>
<dbReference type="SUPFAM" id="SSF49723">
    <property type="entry name" value="Lipase/lipooxygenase domain (PLAT/LH2 domain)"/>
    <property type="match status" value="1"/>
</dbReference>
<dbReference type="InterPro" id="IPR001246">
    <property type="entry name" value="LipOase_plant"/>
</dbReference>
<reference evidence="20" key="1">
    <citation type="journal article" date="2023" name="Science">
        <title>Elucidation of the pathway for biosynthesis of saponin adjuvants from the soapbark tree.</title>
        <authorList>
            <person name="Reed J."/>
            <person name="Orme A."/>
            <person name="El-Demerdash A."/>
            <person name="Owen C."/>
            <person name="Martin L.B.B."/>
            <person name="Misra R.C."/>
            <person name="Kikuchi S."/>
            <person name="Rejzek M."/>
            <person name="Martin A.C."/>
            <person name="Harkess A."/>
            <person name="Leebens-Mack J."/>
            <person name="Louveau T."/>
            <person name="Stephenson M.J."/>
            <person name="Osbourn A."/>
        </authorList>
    </citation>
    <scope>NUCLEOTIDE SEQUENCE</scope>
    <source>
        <strain evidence="20">S10</strain>
    </source>
</reference>
<comment type="function">
    <text evidence="16">Plant lipoxygenase may be involved in a number of diverse aspects of plant physiology including growth and development, pest resistance, and senescence or responses to wounding.</text>
</comment>
<evidence type="ECO:0000256" key="17">
    <source>
        <dbReference type="SAM" id="MobiDB-lite"/>
    </source>
</evidence>
<dbReference type="Gene3D" id="4.10.372.10">
    <property type="entry name" value="Lipoxygenase-1, Domain 3"/>
    <property type="match status" value="1"/>
</dbReference>
<evidence type="ECO:0000256" key="10">
    <source>
        <dbReference type="ARBA" id="ARBA00023002"/>
    </source>
</evidence>
<comment type="similarity">
    <text evidence="3 15">Belongs to the lipoxygenase family.</text>
</comment>
<dbReference type="InterPro" id="IPR020834">
    <property type="entry name" value="LipOase_CS"/>
</dbReference>
<dbReference type="InterPro" id="IPR013819">
    <property type="entry name" value="LipOase_C"/>
</dbReference>
<dbReference type="InterPro" id="IPR001024">
    <property type="entry name" value="PLAT/LH2_dom"/>
</dbReference>
<evidence type="ECO:0000313" key="20">
    <source>
        <dbReference type="EMBL" id="KAJ7950553.1"/>
    </source>
</evidence>
<dbReference type="Gene3D" id="2.60.60.20">
    <property type="entry name" value="PLAT/LH2 domain"/>
    <property type="match status" value="1"/>
</dbReference>
<dbReference type="Proteomes" id="UP001163823">
    <property type="component" value="Chromosome 11"/>
</dbReference>
<evidence type="ECO:0000256" key="7">
    <source>
        <dbReference type="ARBA" id="ARBA00022767"/>
    </source>
</evidence>
<evidence type="ECO:0000256" key="16">
    <source>
        <dbReference type="RuleBase" id="RU003975"/>
    </source>
</evidence>
<keyword evidence="13 16" id="KW-0275">Fatty acid biosynthesis</keyword>
<keyword evidence="4" id="KW-0963">Cytoplasm</keyword>
<keyword evidence="9 15" id="KW-0223">Dioxygenase</keyword>
<dbReference type="SUPFAM" id="SSF48484">
    <property type="entry name" value="Lipoxigenase"/>
    <property type="match status" value="1"/>
</dbReference>
<dbReference type="PROSITE" id="PS00081">
    <property type="entry name" value="LIPOXYGENASE_2"/>
    <property type="match status" value="1"/>
</dbReference>
<dbReference type="InterPro" id="IPR000907">
    <property type="entry name" value="LipOase"/>
</dbReference>
<dbReference type="EMBL" id="JARAOO010000011">
    <property type="protein sequence ID" value="KAJ7950553.1"/>
    <property type="molecule type" value="Genomic_DNA"/>
</dbReference>
<dbReference type="Gene3D" id="1.20.245.10">
    <property type="entry name" value="Lipoxygenase-1, Domain 5"/>
    <property type="match status" value="2"/>
</dbReference>
<evidence type="ECO:0000259" key="18">
    <source>
        <dbReference type="PROSITE" id="PS50095"/>
    </source>
</evidence>
<evidence type="ECO:0000259" key="19">
    <source>
        <dbReference type="PROSITE" id="PS51393"/>
    </source>
</evidence>
<dbReference type="InterPro" id="IPR036392">
    <property type="entry name" value="PLAT/LH2_dom_sf"/>
</dbReference>
<dbReference type="AlphaFoldDB" id="A0AAD7L2Y1"/>
<comment type="caution">
    <text evidence="14">Lacks conserved residue(s) required for the propagation of feature annotation.</text>
</comment>
<dbReference type="GO" id="GO:0006633">
    <property type="term" value="P:fatty acid biosynthetic process"/>
    <property type="evidence" value="ECO:0007669"/>
    <property type="project" value="UniProtKB-KW"/>
</dbReference>